<evidence type="ECO:0000313" key="2">
    <source>
        <dbReference type="Proteomes" id="UP001161580"/>
    </source>
</evidence>
<gene>
    <name evidence="1" type="ORF">MRS75_06560</name>
</gene>
<keyword evidence="2" id="KW-1185">Reference proteome</keyword>
<name>A0AAE3U1K9_9HYPH</name>
<organism evidence="1 2">
    <name type="scientific">Ferirhizobium litorale</name>
    <dbReference type="NCBI Taxonomy" id="2927786"/>
    <lineage>
        <taxon>Bacteria</taxon>
        <taxon>Pseudomonadati</taxon>
        <taxon>Pseudomonadota</taxon>
        <taxon>Alphaproteobacteria</taxon>
        <taxon>Hyphomicrobiales</taxon>
        <taxon>Rhizobiaceae</taxon>
        <taxon>Ferirhizobium</taxon>
    </lineage>
</organism>
<comment type="caution">
    <text evidence="1">The sequence shown here is derived from an EMBL/GenBank/DDBJ whole genome shotgun (WGS) entry which is preliminary data.</text>
</comment>
<protein>
    <recommendedName>
        <fullName evidence="3">Phage major capsid protein</fullName>
    </recommendedName>
</protein>
<proteinExistence type="predicted"/>
<dbReference type="SUPFAM" id="SSF56563">
    <property type="entry name" value="Major capsid protein gp5"/>
    <property type="match status" value="1"/>
</dbReference>
<sequence length="344" mass="35829">MKALIAHPPERKSHFVRACFLKAHAGIQNRSVDDFLLSTAVVERALIERAAINPANTTTAGNAAELVQTAFPGFLASLAPYSAAARIISGAVPSSLGPDGSAKYPTRTTLPTAPQWVAESGAIPINIANFGLIDVGPKRKIASILPWTRELTKRSDAEAIFEQMLREDVAAGLDAAMLSTAAGSGSAYAGLLNGVSALSGYGGGDQVAIEEDLIALGTAITANGGSGQVLFIMAPERAIRLKVRAPLLTSSMDIATSAAVPAGRVIAVDPASIISAVDSMPDLEFTEQATVHMSDTPLPISSGGVADPVRSLWQTASMALRVIMDLAWAKRRTNAVAYLEAATW</sequence>
<accession>A0AAE3U1K9</accession>
<dbReference type="RefSeq" id="WP_311794284.1">
    <property type="nucleotide sequence ID" value="NZ_JALDYZ010000002.1"/>
</dbReference>
<dbReference type="AlphaFoldDB" id="A0AAE3U1K9"/>
<reference evidence="1" key="1">
    <citation type="submission" date="2022-03" db="EMBL/GenBank/DDBJ databases">
        <title>Fererhizobium litorale gen. nov., sp. nov., isolated from sandy sediments of the Sea of Japan seashore.</title>
        <authorList>
            <person name="Romanenko L."/>
            <person name="Kurilenko V."/>
            <person name="Otstavnykh N."/>
            <person name="Svetashev V."/>
            <person name="Tekutyeva L."/>
            <person name="Isaeva M."/>
            <person name="Mikhailov V."/>
        </authorList>
    </citation>
    <scope>NUCLEOTIDE SEQUENCE</scope>
    <source>
        <strain evidence="1">KMM 9576</strain>
    </source>
</reference>
<dbReference type="EMBL" id="JALDYZ010000002">
    <property type="protein sequence ID" value="MDI7921747.1"/>
    <property type="molecule type" value="Genomic_DNA"/>
</dbReference>
<dbReference type="Proteomes" id="UP001161580">
    <property type="component" value="Unassembled WGS sequence"/>
</dbReference>
<evidence type="ECO:0008006" key="3">
    <source>
        <dbReference type="Google" id="ProtNLM"/>
    </source>
</evidence>
<evidence type="ECO:0000313" key="1">
    <source>
        <dbReference type="EMBL" id="MDI7921747.1"/>
    </source>
</evidence>